<dbReference type="EMBL" id="UYYG01001159">
    <property type="protein sequence ID" value="VDN57281.1"/>
    <property type="molecule type" value="Genomic_DNA"/>
</dbReference>
<evidence type="ECO:0000313" key="10">
    <source>
        <dbReference type="WBParaSite" id="DME_0000309501-mRNA-1"/>
    </source>
</evidence>
<proteinExistence type="inferred from homology"/>
<dbReference type="Proteomes" id="UP000038040">
    <property type="component" value="Unplaced"/>
</dbReference>
<dbReference type="GO" id="GO:0030286">
    <property type="term" value="C:dynein complex"/>
    <property type="evidence" value="ECO:0007669"/>
    <property type="project" value="UniProtKB-KW"/>
</dbReference>
<dbReference type="GO" id="GO:0007017">
    <property type="term" value="P:microtubule-based process"/>
    <property type="evidence" value="ECO:0007669"/>
    <property type="project" value="InterPro"/>
</dbReference>
<feature type="region of interest" description="Disordered" evidence="6">
    <location>
        <begin position="1"/>
        <end position="26"/>
    </location>
</feature>
<dbReference type="Pfam" id="PF04912">
    <property type="entry name" value="Dynamitin"/>
    <property type="match status" value="2"/>
</dbReference>
<evidence type="ECO:0000256" key="6">
    <source>
        <dbReference type="SAM" id="MobiDB-lite"/>
    </source>
</evidence>
<protein>
    <submittedName>
        <fullName evidence="10">Dynactin subunit 2</fullName>
    </submittedName>
</protein>
<keyword evidence="4" id="KW-0243">Dynein</keyword>
<comment type="similarity">
    <text evidence="2">Belongs to the dynactin subunit 2 family.</text>
</comment>
<feature type="compositionally biased region" description="Acidic residues" evidence="6">
    <location>
        <begin position="9"/>
        <end position="19"/>
    </location>
</feature>
<comment type="subcellular location">
    <subcellularLocation>
        <location evidence="1">Cytoplasm</location>
    </subcellularLocation>
</comment>
<evidence type="ECO:0000313" key="8">
    <source>
        <dbReference type="Proteomes" id="UP000038040"/>
    </source>
</evidence>
<gene>
    <name evidence="7" type="ORF">DME_LOCUS7254</name>
</gene>
<organism evidence="8 10">
    <name type="scientific">Dracunculus medinensis</name>
    <name type="common">Guinea worm</name>
    <dbReference type="NCBI Taxonomy" id="318479"/>
    <lineage>
        <taxon>Eukaryota</taxon>
        <taxon>Metazoa</taxon>
        <taxon>Ecdysozoa</taxon>
        <taxon>Nematoda</taxon>
        <taxon>Chromadorea</taxon>
        <taxon>Rhabditida</taxon>
        <taxon>Spirurina</taxon>
        <taxon>Dracunculoidea</taxon>
        <taxon>Dracunculidae</taxon>
        <taxon>Dracunculus</taxon>
    </lineage>
</organism>
<dbReference type="WBParaSite" id="DME_0000309501-mRNA-1">
    <property type="protein sequence ID" value="DME_0000309501-mRNA-1"/>
    <property type="gene ID" value="DME_0000309501"/>
</dbReference>
<dbReference type="AlphaFoldDB" id="A0A0N4U7W1"/>
<keyword evidence="3" id="KW-0963">Cytoplasm</keyword>
<evidence type="ECO:0000313" key="7">
    <source>
        <dbReference type="EMBL" id="VDN57281.1"/>
    </source>
</evidence>
<dbReference type="GO" id="GO:0005869">
    <property type="term" value="C:dynactin complex"/>
    <property type="evidence" value="ECO:0007669"/>
    <property type="project" value="InterPro"/>
</dbReference>
<dbReference type="Proteomes" id="UP000274756">
    <property type="component" value="Unassembled WGS sequence"/>
</dbReference>
<evidence type="ECO:0000256" key="3">
    <source>
        <dbReference type="ARBA" id="ARBA00022490"/>
    </source>
</evidence>
<feature type="coiled-coil region" evidence="5">
    <location>
        <begin position="279"/>
        <end position="338"/>
    </location>
</feature>
<evidence type="ECO:0000256" key="2">
    <source>
        <dbReference type="ARBA" id="ARBA00006176"/>
    </source>
</evidence>
<dbReference type="STRING" id="318479.A0A0N4U7W1"/>
<dbReference type="PANTHER" id="PTHR15346">
    <property type="entry name" value="DYNACTIN SUBUNIT"/>
    <property type="match status" value="1"/>
</dbReference>
<name>A0A0N4U7W1_DRAME</name>
<keyword evidence="5" id="KW-0175">Coiled coil</keyword>
<reference evidence="7 9" key="2">
    <citation type="submission" date="2018-11" db="EMBL/GenBank/DDBJ databases">
        <authorList>
            <consortium name="Pathogen Informatics"/>
        </authorList>
    </citation>
    <scope>NUCLEOTIDE SEQUENCE [LARGE SCALE GENOMIC DNA]</scope>
</reference>
<evidence type="ECO:0000256" key="4">
    <source>
        <dbReference type="ARBA" id="ARBA00023017"/>
    </source>
</evidence>
<dbReference type="GO" id="GO:0005737">
    <property type="term" value="C:cytoplasm"/>
    <property type="evidence" value="ECO:0007669"/>
    <property type="project" value="UniProtKB-SubCell"/>
</dbReference>
<evidence type="ECO:0000256" key="1">
    <source>
        <dbReference type="ARBA" id="ARBA00004496"/>
    </source>
</evidence>
<evidence type="ECO:0000313" key="9">
    <source>
        <dbReference type="Proteomes" id="UP000274756"/>
    </source>
</evidence>
<accession>A0A0N4U7W1</accession>
<dbReference type="OrthoDB" id="4977at2759"/>
<evidence type="ECO:0000256" key="5">
    <source>
        <dbReference type="SAM" id="Coils"/>
    </source>
</evidence>
<keyword evidence="9" id="KW-1185">Reference proteome</keyword>
<dbReference type="InterPro" id="IPR028133">
    <property type="entry name" value="Dynamitin"/>
</dbReference>
<sequence>MSIQKEDVYETEDFPEDDENLRKDELQESKDVERIHLDVDSALKRFKGRILSADKVDFSDSIKRKRYPGYGCGAYVFEVLGSESEEVETNEQKFERIRCELSELYDSLQNQENEDEKVVSSVNSEEVMAMLETLKAIQIKKPITDKSIEETKTSLANIIHGSNLDAEYAFMDARLKRIEDFIGASGVTDEMSKNINRMPIYEIVDDLHMRIQLLNPTHVDALYSRINQVLIKLQKVEEKKQERGDTEFEEKVDKLYEMMMKWDTVCVTLPSAVRRMNNLQKLHEQAQQFNAKLSQLVGTRVHLAKIIEGEQMAMFDFRHQTYDALKKLGNDIEKLEERLQAISK</sequence>
<reference evidence="10" key="1">
    <citation type="submission" date="2017-02" db="UniProtKB">
        <authorList>
            <consortium name="WormBaseParasite"/>
        </authorList>
    </citation>
    <scope>IDENTIFICATION</scope>
</reference>